<dbReference type="KEGG" id="aia:AWH56_006830"/>
<evidence type="ECO:0000259" key="1">
    <source>
        <dbReference type="Pfam" id="PF01863"/>
    </source>
</evidence>
<proteinExistence type="predicted"/>
<dbReference type="PANTHER" id="PTHR30399">
    <property type="entry name" value="UNCHARACTERIZED PROTEIN YGJP"/>
    <property type="match status" value="1"/>
</dbReference>
<dbReference type="CDD" id="cd07344">
    <property type="entry name" value="M48_yhfN_like"/>
    <property type="match status" value="1"/>
</dbReference>
<dbReference type="EMBL" id="CP063356">
    <property type="protein sequence ID" value="QOY37337.1"/>
    <property type="molecule type" value="Genomic_DNA"/>
</dbReference>
<reference evidence="3" key="4">
    <citation type="submission" date="2020-10" db="EMBL/GenBank/DDBJ databases">
        <authorList>
            <person name="Bassil N.M."/>
            <person name="Lloyd J.R."/>
        </authorList>
    </citation>
    <scope>NUCLEOTIDE SEQUENCE</scope>
    <source>
        <strain evidence="3">NB2006</strain>
    </source>
</reference>
<gene>
    <name evidence="3" type="ORF">AWH56_006830</name>
    <name evidence="2" type="ORF">AWH56_21060</name>
</gene>
<reference evidence="2 4" key="1">
    <citation type="submission" date="2016-10" db="EMBL/GenBank/DDBJ databases">
        <title>Draft genome sequences of four alkaliphilic bacteria belonging to the Anaerobacillus genus.</title>
        <authorList>
            <person name="Bassil N.M."/>
            <person name="Lloyd J.R."/>
        </authorList>
    </citation>
    <scope>NUCLEOTIDE SEQUENCE [LARGE SCALE GENOMIC DNA]</scope>
    <source>
        <strain evidence="2 4">NB2006</strain>
    </source>
</reference>
<dbReference type="RefSeq" id="WP_071318899.1">
    <property type="nucleotide sequence ID" value="NZ_CP063356.2"/>
</dbReference>
<dbReference type="PANTHER" id="PTHR30399:SF1">
    <property type="entry name" value="UTP PYROPHOSPHATASE"/>
    <property type="match status" value="1"/>
</dbReference>
<protein>
    <submittedName>
        <fullName evidence="3">M48 family metallopeptidase</fullName>
    </submittedName>
    <submittedName>
        <fullName evidence="2">Metal-dependent hydrolase</fullName>
    </submittedName>
</protein>
<evidence type="ECO:0000313" key="4">
    <source>
        <dbReference type="Proteomes" id="UP000180175"/>
    </source>
</evidence>
<feature type="domain" description="YgjP-like metallopeptidase" evidence="1">
    <location>
        <begin position="23"/>
        <end position="227"/>
    </location>
</feature>
<reference evidence="3 4" key="3">
    <citation type="journal article" date="2019" name="Int. J. Syst. Evol. Microbiol.">
        <title>Anaerobacillus isosaccharinicus sp. nov., an alkaliphilic bacterium which degrades isosaccharinic acid.</title>
        <authorList>
            <person name="Bassil N.M."/>
            <person name="Lloyd J.R."/>
        </authorList>
    </citation>
    <scope>NUCLEOTIDE SEQUENCE [LARGE SCALE GENOMIC DNA]</scope>
    <source>
        <strain evidence="3 4">NB2006</strain>
    </source>
</reference>
<keyword evidence="4" id="KW-1185">Reference proteome</keyword>
<name>A0A1S2L1B3_9BACI</name>
<organism evidence="2 4">
    <name type="scientific">Anaerobacillus isosaccharinicus</name>
    <dbReference type="NCBI Taxonomy" id="1532552"/>
    <lineage>
        <taxon>Bacteria</taxon>
        <taxon>Bacillati</taxon>
        <taxon>Bacillota</taxon>
        <taxon>Bacilli</taxon>
        <taxon>Bacillales</taxon>
        <taxon>Bacillaceae</taxon>
        <taxon>Anaerobacillus</taxon>
    </lineage>
</organism>
<dbReference type="InterPro" id="IPR002725">
    <property type="entry name" value="YgjP-like_metallopeptidase"/>
</dbReference>
<sequence>MHQIRIGNIEVDVIRKDIKNLHLAVYPPNGRVRIAAPLKSNDESIRLFAISKVSWIKKQQKKFYNQARQSEREYVSGESHYFFGTRYLLNVLPNSPKNQVKVRNKTYIDLYVKKDNTKDLREKIMTEWYRRQLKKEIPSLIEKWQDRIGVDVKSWGVKKMRTKWGSCNIEEQRIWMNLDLAKKPKHCLEYVIVHEMVHLLERNHNDRFVNFMNHFLPQWRAVKDELNGIIFD</sequence>
<accession>A0A1S2L1B3</accession>
<dbReference type="Gene3D" id="3.30.2010.10">
    <property type="entry name" value="Metalloproteases ('zincins'), catalytic domain"/>
    <property type="match status" value="1"/>
</dbReference>
<dbReference type="InterPro" id="IPR053136">
    <property type="entry name" value="UTP_pyrophosphatase-like"/>
</dbReference>
<reference evidence="3 4" key="2">
    <citation type="journal article" date="2017" name="Genome Announc.">
        <title>Draft Genome Sequences of Four Alkaliphilic Bacteria Belonging to the Anaerobacillus Genus.</title>
        <authorList>
            <person name="Bassil N.M."/>
            <person name="Lloyd J.R."/>
        </authorList>
    </citation>
    <scope>NUCLEOTIDE SEQUENCE [LARGE SCALE GENOMIC DNA]</scope>
    <source>
        <strain evidence="3 4">NB2006</strain>
    </source>
</reference>
<dbReference type="EMBL" id="LQXD01000183">
    <property type="protein sequence ID" value="OIJ06248.1"/>
    <property type="molecule type" value="Genomic_DNA"/>
</dbReference>
<dbReference type="AlphaFoldDB" id="A0A1S2L1B3"/>
<dbReference type="Proteomes" id="UP000180175">
    <property type="component" value="Chromosome"/>
</dbReference>
<dbReference type="OrthoDB" id="9811177at2"/>
<evidence type="ECO:0000313" key="3">
    <source>
        <dbReference type="EMBL" id="QOY37337.1"/>
    </source>
</evidence>
<dbReference type="GO" id="GO:0016787">
    <property type="term" value="F:hydrolase activity"/>
    <property type="evidence" value="ECO:0007669"/>
    <property type="project" value="UniProtKB-KW"/>
</dbReference>
<evidence type="ECO:0000313" key="2">
    <source>
        <dbReference type="EMBL" id="OIJ06248.1"/>
    </source>
</evidence>
<keyword evidence="2" id="KW-0378">Hydrolase</keyword>
<dbReference type="Pfam" id="PF01863">
    <property type="entry name" value="YgjP-like"/>
    <property type="match status" value="1"/>
</dbReference>